<organism evidence="1 2">
    <name type="scientific">Corynebacterium nasicanis</name>
    <dbReference type="NCBI Taxonomy" id="1448267"/>
    <lineage>
        <taxon>Bacteria</taxon>
        <taxon>Bacillati</taxon>
        <taxon>Actinomycetota</taxon>
        <taxon>Actinomycetes</taxon>
        <taxon>Mycobacteriales</taxon>
        <taxon>Corynebacteriaceae</taxon>
        <taxon>Corynebacterium</taxon>
    </lineage>
</organism>
<dbReference type="RefSeq" id="WP_377001068.1">
    <property type="nucleotide sequence ID" value="NZ_JBHSQE010000004.1"/>
</dbReference>
<proteinExistence type="predicted"/>
<reference evidence="2" key="1">
    <citation type="journal article" date="2019" name="Int. J. Syst. Evol. Microbiol.">
        <title>The Global Catalogue of Microorganisms (GCM) 10K type strain sequencing project: providing services to taxonomists for standard genome sequencing and annotation.</title>
        <authorList>
            <consortium name="The Broad Institute Genomics Platform"/>
            <consortium name="The Broad Institute Genome Sequencing Center for Infectious Disease"/>
            <person name="Wu L."/>
            <person name="Ma J."/>
        </authorList>
    </citation>
    <scope>NUCLEOTIDE SEQUENCE [LARGE SCALE GENOMIC DNA]</scope>
    <source>
        <strain evidence="2">CCUG 51943</strain>
    </source>
</reference>
<accession>A0ABW1QDB7</accession>
<gene>
    <name evidence="1" type="ORF">ACFPUZ_07010</name>
</gene>
<comment type="caution">
    <text evidence="1">The sequence shown here is derived from an EMBL/GenBank/DDBJ whole genome shotgun (WGS) entry which is preliminary data.</text>
</comment>
<name>A0ABW1QDB7_9CORY</name>
<evidence type="ECO:0000313" key="1">
    <source>
        <dbReference type="EMBL" id="MFC6146551.1"/>
    </source>
</evidence>
<keyword evidence="2" id="KW-1185">Reference proteome</keyword>
<evidence type="ECO:0000313" key="2">
    <source>
        <dbReference type="Proteomes" id="UP001596244"/>
    </source>
</evidence>
<sequence>MDVVVFVLEGADQHLLEEDLIQKTLLGRGGFGVGGVAVRGETKGSVEERVLLHVVTLEGFEASLDLGQALLQLLLLSGHQLHG</sequence>
<dbReference type="Proteomes" id="UP001596244">
    <property type="component" value="Unassembled WGS sequence"/>
</dbReference>
<protein>
    <submittedName>
        <fullName evidence="1">Uncharacterized protein</fullName>
    </submittedName>
</protein>
<dbReference type="EMBL" id="JBHSQE010000004">
    <property type="protein sequence ID" value="MFC6146551.1"/>
    <property type="molecule type" value="Genomic_DNA"/>
</dbReference>